<gene>
    <name evidence="1" type="ORF">DPMN_120859</name>
</gene>
<dbReference type="Proteomes" id="UP000828390">
    <property type="component" value="Unassembled WGS sequence"/>
</dbReference>
<evidence type="ECO:0000313" key="2">
    <source>
        <dbReference type="Proteomes" id="UP000828390"/>
    </source>
</evidence>
<dbReference type="AlphaFoldDB" id="A0A9D4JNZ1"/>
<evidence type="ECO:0000313" key="1">
    <source>
        <dbReference type="EMBL" id="KAH3819126.1"/>
    </source>
</evidence>
<reference evidence="1" key="2">
    <citation type="submission" date="2020-11" db="EMBL/GenBank/DDBJ databases">
        <authorList>
            <person name="McCartney M.A."/>
            <person name="Auch B."/>
            <person name="Kono T."/>
            <person name="Mallez S."/>
            <person name="Becker A."/>
            <person name="Gohl D.M."/>
            <person name="Silverstein K.A.T."/>
            <person name="Koren S."/>
            <person name="Bechman K.B."/>
            <person name="Herman A."/>
            <person name="Abrahante J.E."/>
            <person name="Garbe J."/>
        </authorList>
    </citation>
    <scope>NUCLEOTIDE SEQUENCE</scope>
    <source>
        <strain evidence="1">Duluth1</strain>
        <tissue evidence="1">Whole animal</tissue>
    </source>
</reference>
<accession>A0A9D4JNZ1</accession>
<name>A0A9D4JNZ1_DREPO</name>
<organism evidence="1 2">
    <name type="scientific">Dreissena polymorpha</name>
    <name type="common">Zebra mussel</name>
    <name type="synonym">Mytilus polymorpha</name>
    <dbReference type="NCBI Taxonomy" id="45954"/>
    <lineage>
        <taxon>Eukaryota</taxon>
        <taxon>Metazoa</taxon>
        <taxon>Spiralia</taxon>
        <taxon>Lophotrochozoa</taxon>
        <taxon>Mollusca</taxon>
        <taxon>Bivalvia</taxon>
        <taxon>Autobranchia</taxon>
        <taxon>Heteroconchia</taxon>
        <taxon>Euheterodonta</taxon>
        <taxon>Imparidentia</taxon>
        <taxon>Neoheterodontei</taxon>
        <taxon>Myida</taxon>
        <taxon>Dreissenoidea</taxon>
        <taxon>Dreissenidae</taxon>
        <taxon>Dreissena</taxon>
    </lineage>
</organism>
<proteinExistence type="predicted"/>
<sequence length="62" mass="7199">METFHRECQRWKFRCEQTQIPSALSLETMLLALPEDMYPNVAERRKTTTGEAWSGVITPKKG</sequence>
<comment type="caution">
    <text evidence="1">The sequence shown here is derived from an EMBL/GenBank/DDBJ whole genome shotgun (WGS) entry which is preliminary data.</text>
</comment>
<reference evidence="1" key="1">
    <citation type="journal article" date="2019" name="bioRxiv">
        <title>The Genome of the Zebra Mussel, Dreissena polymorpha: A Resource for Invasive Species Research.</title>
        <authorList>
            <person name="McCartney M.A."/>
            <person name="Auch B."/>
            <person name="Kono T."/>
            <person name="Mallez S."/>
            <person name="Zhang Y."/>
            <person name="Obille A."/>
            <person name="Becker A."/>
            <person name="Abrahante J.E."/>
            <person name="Garbe J."/>
            <person name="Badalamenti J.P."/>
            <person name="Herman A."/>
            <person name="Mangelson H."/>
            <person name="Liachko I."/>
            <person name="Sullivan S."/>
            <person name="Sone E.D."/>
            <person name="Koren S."/>
            <person name="Silverstein K.A.T."/>
            <person name="Beckman K.B."/>
            <person name="Gohl D.M."/>
        </authorList>
    </citation>
    <scope>NUCLEOTIDE SEQUENCE</scope>
    <source>
        <strain evidence="1">Duluth1</strain>
        <tissue evidence="1">Whole animal</tissue>
    </source>
</reference>
<keyword evidence="2" id="KW-1185">Reference proteome</keyword>
<dbReference type="EMBL" id="JAIWYP010000005">
    <property type="protein sequence ID" value="KAH3819126.1"/>
    <property type="molecule type" value="Genomic_DNA"/>
</dbReference>
<protein>
    <submittedName>
        <fullName evidence="1">Uncharacterized protein</fullName>
    </submittedName>
</protein>